<organism evidence="5 6">
    <name type="scientific">candidate division MSBL1 archaeon SCGC-AAA261D19</name>
    <dbReference type="NCBI Taxonomy" id="1698273"/>
    <lineage>
        <taxon>Archaea</taxon>
        <taxon>Methanobacteriati</taxon>
        <taxon>Methanobacteriota</taxon>
        <taxon>candidate division MSBL1</taxon>
    </lineage>
</organism>
<dbReference type="AlphaFoldDB" id="A0A133V3L3"/>
<dbReference type="Gene3D" id="3.30.450.20">
    <property type="entry name" value="PAS domain"/>
    <property type="match status" value="1"/>
</dbReference>
<evidence type="ECO:0008006" key="7">
    <source>
        <dbReference type="Google" id="ProtNLM"/>
    </source>
</evidence>
<feature type="domain" description="PAS" evidence="3">
    <location>
        <begin position="76"/>
        <end position="148"/>
    </location>
</feature>
<dbReference type="PROSITE" id="PS50112">
    <property type="entry name" value="PAS"/>
    <property type="match status" value="1"/>
</dbReference>
<evidence type="ECO:0000259" key="2">
    <source>
        <dbReference type="PROSITE" id="PS50110"/>
    </source>
</evidence>
<protein>
    <recommendedName>
        <fullName evidence="7">PAS domain-containing protein</fullName>
    </recommendedName>
</protein>
<dbReference type="InterPro" id="IPR000700">
    <property type="entry name" value="PAS-assoc_C"/>
</dbReference>
<comment type="caution">
    <text evidence="5">The sequence shown here is derived from an EMBL/GenBank/DDBJ whole genome shotgun (WGS) entry which is preliminary data.</text>
</comment>
<dbReference type="GO" id="GO:0000160">
    <property type="term" value="P:phosphorelay signal transduction system"/>
    <property type="evidence" value="ECO:0007669"/>
    <property type="project" value="InterPro"/>
</dbReference>
<dbReference type="InterPro" id="IPR035965">
    <property type="entry name" value="PAS-like_dom_sf"/>
</dbReference>
<dbReference type="SUPFAM" id="SSF55785">
    <property type="entry name" value="PYP-like sensor domain (PAS domain)"/>
    <property type="match status" value="1"/>
</dbReference>
<feature type="domain" description="Response regulatory" evidence="2">
    <location>
        <begin position="1"/>
        <end position="60"/>
    </location>
</feature>
<comment type="caution">
    <text evidence="1">Lacks conserved residue(s) required for the propagation of feature annotation.</text>
</comment>
<reference evidence="5 6" key="1">
    <citation type="journal article" date="2016" name="Sci. Rep.">
        <title>Metabolic traits of an uncultured archaeal lineage -MSBL1- from brine pools of the Red Sea.</title>
        <authorList>
            <person name="Mwirichia R."/>
            <person name="Alam I."/>
            <person name="Rashid M."/>
            <person name="Vinu M."/>
            <person name="Ba-Alawi W."/>
            <person name="Anthony Kamau A."/>
            <person name="Kamanda Ngugi D."/>
            <person name="Goker M."/>
            <person name="Klenk H.P."/>
            <person name="Bajic V."/>
            <person name="Stingl U."/>
        </authorList>
    </citation>
    <scope>NUCLEOTIDE SEQUENCE [LARGE SCALE GENOMIC DNA]</scope>
    <source>
        <strain evidence="5">SCGC-AAA261D19</strain>
    </source>
</reference>
<dbReference type="SMART" id="SM00091">
    <property type="entry name" value="PAS"/>
    <property type="match status" value="1"/>
</dbReference>
<proteinExistence type="predicted"/>
<evidence type="ECO:0000256" key="1">
    <source>
        <dbReference type="PROSITE-ProRule" id="PRU00169"/>
    </source>
</evidence>
<dbReference type="NCBIfam" id="TIGR00229">
    <property type="entry name" value="sensory_box"/>
    <property type="match status" value="1"/>
</dbReference>
<evidence type="ECO:0000313" key="6">
    <source>
        <dbReference type="Proteomes" id="UP000070400"/>
    </source>
</evidence>
<dbReference type="InterPro" id="IPR001789">
    <property type="entry name" value="Sig_transdc_resp-reg_receiver"/>
</dbReference>
<gene>
    <name evidence="5" type="ORF">AKJ43_03715</name>
</gene>
<dbReference type="PANTHER" id="PTHR44757">
    <property type="entry name" value="DIGUANYLATE CYCLASE DGCP"/>
    <property type="match status" value="1"/>
</dbReference>
<keyword evidence="6" id="KW-1185">Reference proteome</keyword>
<dbReference type="CDD" id="cd00130">
    <property type="entry name" value="PAS"/>
    <property type="match status" value="1"/>
</dbReference>
<dbReference type="Pfam" id="PF00072">
    <property type="entry name" value="Response_reg"/>
    <property type="match status" value="1"/>
</dbReference>
<dbReference type="SUPFAM" id="SSF52172">
    <property type="entry name" value="CheY-like"/>
    <property type="match status" value="1"/>
</dbReference>
<dbReference type="SUPFAM" id="SSF55781">
    <property type="entry name" value="GAF domain-like"/>
    <property type="match status" value="1"/>
</dbReference>
<sequence>MNGIKFLKNVRERDDDIPFIIFTGKGREEVAMEALNLGADRYFQKGGNPKSRFTILANAVVNEVKRRRAEARWRKSEKKFRKLFMAIPDLIFILDKKGAIKDVNDAVCRKSGFDKEEIVGTSIRELPFLTSKSSEIVLKNLERRVAGKELPSYTIEVMTKDKDPLILEVNGELLEQEGEVIGEIVVARDITKQRKMEKIILDATSALISSIGSDELYQVIVDDARKISSAKFVTLSTFNADKGTAKLRAVSGAKTPLMKRVSDALGVKNLFKLELSVGKTPRFKKFSVKKERKPVVLKDFYEFTFGSFNRSVCSSIEKIMGVKEIVAIPLLSNEKLVGILGYLFSSEEKKRNFDSLLIFADFASQAIEKSRMFGQLEE</sequence>
<evidence type="ECO:0000259" key="4">
    <source>
        <dbReference type="PROSITE" id="PS50113"/>
    </source>
</evidence>
<dbReference type="PROSITE" id="PS50110">
    <property type="entry name" value="RESPONSE_REGULATORY"/>
    <property type="match status" value="1"/>
</dbReference>
<dbReference type="PANTHER" id="PTHR44757:SF2">
    <property type="entry name" value="BIOFILM ARCHITECTURE MAINTENANCE PROTEIN MBAA"/>
    <property type="match status" value="1"/>
</dbReference>
<dbReference type="InterPro" id="IPR000014">
    <property type="entry name" value="PAS"/>
</dbReference>
<name>A0A133V3L3_9EURY</name>
<dbReference type="InterPro" id="IPR029016">
    <property type="entry name" value="GAF-like_dom_sf"/>
</dbReference>
<dbReference type="EMBL" id="LHXX01000069">
    <property type="protein sequence ID" value="KXB01032.1"/>
    <property type="molecule type" value="Genomic_DNA"/>
</dbReference>
<accession>A0A133V3L3</accession>
<dbReference type="Gene3D" id="3.40.50.2300">
    <property type="match status" value="1"/>
</dbReference>
<evidence type="ECO:0000313" key="5">
    <source>
        <dbReference type="EMBL" id="KXB01032.1"/>
    </source>
</evidence>
<dbReference type="InterPro" id="IPR052155">
    <property type="entry name" value="Biofilm_reg_signaling"/>
</dbReference>
<dbReference type="Pfam" id="PF13426">
    <property type="entry name" value="PAS_9"/>
    <property type="match status" value="1"/>
</dbReference>
<dbReference type="CDD" id="cd00156">
    <property type="entry name" value="REC"/>
    <property type="match status" value="1"/>
</dbReference>
<dbReference type="InterPro" id="IPR011006">
    <property type="entry name" value="CheY-like_superfamily"/>
</dbReference>
<feature type="domain" description="PAC" evidence="4">
    <location>
        <begin position="151"/>
        <end position="202"/>
    </location>
</feature>
<evidence type="ECO:0000259" key="3">
    <source>
        <dbReference type="PROSITE" id="PS50112"/>
    </source>
</evidence>
<dbReference type="Gene3D" id="3.30.450.40">
    <property type="match status" value="1"/>
</dbReference>
<dbReference type="Proteomes" id="UP000070400">
    <property type="component" value="Unassembled WGS sequence"/>
</dbReference>
<dbReference type="PROSITE" id="PS50113">
    <property type="entry name" value="PAC"/>
    <property type="match status" value="1"/>
</dbReference>